<dbReference type="InterPro" id="IPR009288">
    <property type="entry name" value="AIG2-like_dom"/>
</dbReference>
<comment type="caution">
    <text evidence="6">The sequence shown here is derived from an EMBL/GenBank/DDBJ whole genome shotgun (WGS) entry which is preliminary data.</text>
</comment>
<dbReference type="CDD" id="cd06661">
    <property type="entry name" value="GGCT_like"/>
    <property type="match status" value="1"/>
</dbReference>
<name>A0A443I409_BYSSP</name>
<keyword evidence="2" id="KW-0808">Transferase</keyword>
<dbReference type="GeneID" id="39599400"/>
<proteinExistence type="inferred from homology"/>
<evidence type="ECO:0000256" key="4">
    <source>
        <dbReference type="SAM" id="MobiDB-lite"/>
    </source>
</evidence>
<dbReference type="AlphaFoldDB" id="A0A443I409"/>
<evidence type="ECO:0000313" key="6">
    <source>
        <dbReference type="EMBL" id="RWQ98745.1"/>
    </source>
</evidence>
<feature type="domain" description="Gamma-glutamylcyclotransferase AIG2-like" evidence="5">
    <location>
        <begin position="42"/>
        <end position="162"/>
    </location>
</feature>
<dbReference type="PANTHER" id="PTHR31544">
    <property type="entry name" value="AIG2-LIKE PROTEIN D"/>
    <property type="match status" value="1"/>
</dbReference>
<dbReference type="GO" id="GO:0016740">
    <property type="term" value="F:transferase activity"/>
    <property type="evidence" value="ECO:0007669"/>
    <property type="project" value="UniProtKB-KW"/>
</dbReference>
<comment type="similarity">
    <text evidence="1">Belongs to the gamma-glutamylcyclotransferase family.</text>
</comment>
<dbReference type="InterPro" id="IPR036568">
    <property type="entry name" value="GGCT-like_sf"/>
</dbReference>
<dbReference type="PANTHER" id="PTHR31544:SF4">
    <property type="entry name" value="GAMMA-GLUTAMYLCYCLOTRANSFERASE-RELATED"/>
    <property type="match status" value="1"/>
</dbReference>
<evidence type="ECO:0000259" key="5">
    <source>
        <dbReference type="Pfam" id="PF06094"/>
    </source>
</evidence>
<dbReference type="Pfam" id="PF06094">
    <property type="entry name" value="GGACT"/>
    <property type="match status" value="1"/>
</dbReference>
<dbReference type="SUPFAM" id="SSF110857">
    <property type="entry name" value="Gamma-glutamyl cyclotransferase-like"/>
    <property type="match status" value="1"/>
</dbReference>
<sequence length="177" mass="20273">MNQNKIPIIVRKMMAAKKEAEDTEPAPCDPAIDYIPFRKEYYFFYGTLMDPATLMKVLDLSEEPTLLPTKVAGYYIKLWGKYPALLDGKPGNWVYGMAYEVQSQEHLDRLVAYETDKYRIESCGIYPADSDENSTDILFGQTFLWDGKPEELSEGEFSLETWKREGNEAPQTKGDSL</sequence>
<protein>
    <recommendedName>
        <fullName evidence="3">Putative gamma-glutamylcyclotransferase</fullName>
    </recommendedName>
</protein>
<dbReference type="Proteomes" id="UP000283841">
    <property type="component" value="Unassembled WGS sequence"/>
</dbReference>
<dbReference type="InterPro" id="IPR045038">
    <property type="entry name" value="AIG2-like"/>
</dbReference>
<evidence type="ECO:0000256" key="3">
    <source>
        <dbReference type="ARBA" id="ARBA00030602"/>
    </source>
</evidence>
<organism evidence="6 7">
    <name type="scientific">Byssochlamys spectabilis</name>
    <name type="common">Paecilomyces variotii</name>
    <dbReference type="NCBI Taxonomy" id="264951"/>
    <lineage>
        <taxon>Eukaryota</taxon>
        <taxon>Fungi</taxon>
        <taxon>Dikarya</taxon>
        <taxon>Ascomycota</taxon>
        <taxon>Pezizomycotina</taxon>
        <taxon>Eurotiomycetes</taxon>
        <taxon>Eurotiomycetidae</taxon>
        <taxon>Eurotiales</taxon>
        <taxon>Thermoascaceae</taxon>
        <taxon>Paecilomyces</taxon>
    </lineage>
</organism>
<reference evidence="6 7" key="1">
    <citation type="journal article" date="2018" name="Front. Microbiol.">
        <title>Genomic and genetic insights into a cosmopolitan fungus, Paecilomyces variotii (Eurotiales).</title>
        <authorList>
            <person name="Urquhart A.S."/>
            <person name="Mondo S.J."/>
            <person name="Makela M.R."/>
            <person name="Hane J.K."/>
            <person name="Wiebenga A."/>
            <person name="He G."/>
            <person name="Mihaltcheva S."/>
            <person name="Pangilinan J."/>
            <person name="Lipzen A."/>
            <person name="Barry K."/>
            <person name="de Vries R.P."/>
            <person name="Grigoriev I.V."/>
            <person name="Idnurm A."/>
        </authorList>
    </citation>
    <scope>NUCLEOTIDE SEQUENCE [LARGE SCALE GENOMIC DNA]</scope>
    <source>
        <strain evidence="6 7">CBS 101075</strain>
    </source>
</reference>
<dbReference type="Gene3D" id="3.10.490.10">
    <property type="entry name" value="Gamma-glutamyl cyclotransferase-like"/>
    <property type="match status" value="1"/>
</dbReference>
<feature type="region of interest" description="Disordered" evidence="4">
    <location>
        <begin position="156"/>
        <end position="177"/>
    </location>
</feature>
<dbReference type="VEuPathDB" id="FungiDB:C8Q69DRAFT_460045"/>
<evidence type="ECO:0000256" key="2">
    <source>
        <dbReference type="ARBA" id="ARBA00022679"/>
    </source>
</evidence>
<evidence type="ECO:0000313" key="7">
    <source>
        <dbReference type="Proteomes" id="UP000283841"/>
    </source>
</evidence>
<dbReference type="EMBL" id="RCNU01000002">
    <property type="protein sequence ID" value="RWQ98745.1"/>
    <property type="molecule type" value="Genomic_DNA"/>
</dbReference>
<accession>A0A443I409</accession>
<dbReference type="RefSeq" id="XP_028488390.1">
    <property type="nucleotide sequence ID" value="XM_028630123.1"/>
</dbReference>
<dbReference type="InterPro" id="IPR013024">
    <property type="entry name" value="GGCT-like"/>
</dbReference>
<keyword evidence="7" id="KW-1185">Reference proteome</keyword>
<evidence type="ECO:0000256" key="1">
    <source>
        <dbReference type="ARBA" id="ARBA00008861"/>
    </source>
</evidence>
<gene>
    <name evidence="6" type="ORF">C8Q69DRAFT_460045</name>
</gene>